<comment type="catalytic activity">
    <reaction evidence="4">
        <text>Eliminative cleavage of (1-&gt;4)-alpha-D-galacturonan methyl ester to give oligosaccharides with 4-deoxy-6-O-methyl-alpha-D-galact-4-enuronosyl groups at their non-reducing ends.</text>
        <dbReference type="EC" id="4.2.2.10"/>
    </reaction>
</comment>
<dbReference type="EC" id="4.2.2.10" evidence="6"/>
<dbReference type="GO" id="GO:0047490">
    <property type="term" value="F:pectin lyase activity"/>
    <property type="evidence" value="ECO:0007669"/>
    <property type="project" value="UniProtKB-EC"/>
</dbReference>
<comment type="function">
    <text evidence="5">Pectinolytic enzymes consist of four classes of enzymes: pectin lyase, polygalacturonase, pectin methylesterase and rhamnogalacturonase. Among pectinolytic enzymes, pectin lyase is the most important in depolymerization of pectin, since it cleaves internal glycosidic bonds of highly methylated pectins.</text>
</comment>
<dbReference type="Pfam" id="PF00544">
    <property type="entry name" value="Pectate_lyase_4"/>
    <property type="match status" value="1"/>
</dbReference>
<evidence type="ECO:0000256" key="6">
    <source>
        <dbReference type="ARBA" id="ARBA00039082"/>
    </source>
</evidence>
<comment type="caution">
    <text evidence="8">The sequence shown here is derived from an EMBL/GenBank/DDBJ whole genome shotgun (WGS) entry which is preliminary data.</text>
</comment>
<dbReference type="InterPro" id="IPR012334">
    <property type="entry name" value="Pectin_lyas_fold"/>
</dbReference>
<dbReference type="InterPro" id="IPR002022">
    <property type="entry name" value="Pec_lyase"/>
</dbReference>
<dbReference type="GO" id="GO:0030570">
    <property type="term" value="F:pectate lyase activity"/>
    <property type="evidence" value="ECO:0007669"/>
    <property type="project" value="InterPro"/>
</dbReference>
<evidence type="ECO:0000256" key="4">
    <source>
        <dbReference type="ARBA" id="ARBA00036818"/>
    </source>
</evidence>
<dbReference type="AlphaFoldDB" id="A0AAV1UQT8"/>
<feature type="domain" description="Pectate lyase" evidence="7">
    <location>
        <begin position="103"/>
        <end position="321"/>
    </location>
</feature>
<reference evidence="8" key="1">
    <citation type="submission" date="2024-01" db="EMBL/GenBank/DDBJ databases">
        <authorList>
            <person name="Webb A."/>
        </authorList>
    </citation>
    <scope>NUCLEOTIDE SEQUENCE</scope>
    <source>
        <strain evidence="8">Pm1</strain>
    </source>
</reference>
<evidence type="ECO:0000313" key="9">
    <source>
        <dbReference type="Proteomes" id="UP001162060"/>
    </source>
</evidence>
<evidence type="ECO:0000256" key="2">
    <source>
        <dbReference type="ARBA" id="ARBA00023180"/>
    </source>
</evidence>
<dbReference type="EMBL" id="CAKLBY020000221">
    <property type="protein sequence ID" value="CAK7935429.1"/>
    <property type="molecule type" value="Genomic_DNA"/>
</dbReference>
<keyword evidence="3" id="KW-0456">Lyase</keyword>
<protein>
    <recommendedName>
        <fullName evidence="6">pectin lyase</fullName>
        <ecNumber evidence="6">4.2.2.10</ecNumber>
    </recommendedName>
</protein>
<evidence type="ECO:0000256" key="5">
    <source>
        <dbReference type="ARBA" id="ARBA00037631"/>
    </source>
</evidence>
<accession>A0AAV1UQT8</accession>
<evidence type="ECO:0000313" key="8">
    <source>
        <dbReference type="EMBL" id="CAK7935429.1"/>
    </source>
</evidence>
<keyword evidence="1" id="KW-1015">Disulfide bond</keyword>
<proteinExistence type="predicted"/>
<dbReference type="InterPro" id="IPR045032">
    <property type="entry name" value="PEL"/>
</dbReference>
<dbReference type="Proteomes" id="UP001162060">
    <property type="component" value="Unassembled WGS sequence"/>
</dbReference>
<sequence>MGRMQYLYPFATVLALAAKEAGAFTIGSPSGLGAGTTGGAGGEVVYPTTNAELLTYLNDTRPFIIVLNKTFDFRGTEGTTTEIGCRPVENLMCMEKNNGFKGQDMILRKGKNITSDCADGTEVMVTYDNAALNRALVRDNKTIRGIGKKGVMIGKGLTLRNNIIVQNIFITELNPSLNWAGDAIFIPGSIDGTVVGYNIWIDHVKVSRIGRQMVVTNKAGVSSMTISNSDFDGHTDFSSSCDGHHSWTFLLSGKSTGITMINNYVHGTSGRSPRVGGEKDNKVVVHIVNNYWGDSTGHSLDVAENAHVLAEGNYFENTNQTLKNGTEGCLYVFNSTVGPDMCKSYLGRSCAPNVLVHNSSLTERNGACALEAMKGYPNIIDFSSKSARAADIDQKRGKQSSSEADKLYCGMTPLPVPASELVGEWARTTGNYGVGNLD</sequence>
<dbReference type="Gene3D" id="2.160.20.10">
    <property type="entry name" value="Single-stranded right-handed beta-helix, Pectin lyase-like"/>
    <property type="match status" value="1"/>
</dbReference>
<gene>
    <name evidence="8" type="ORF">PM001_LOCUS20579</name>
</gene>
<dbReference type="SMART" id="SM00656">
    <property type="entry name" value="Amb_all"/>
    <property type="match status" value="1"/>
</dbReference>
<name>A0AAV1UQT8_9STRA</name>
<evidence type="ECO:0000259" key="7">
    <source>
        <dbReference type="SMART" id="SM00656"/>
    </source>
</evidence>
<keyword evidence="2" id="KW-0325">Glycoprotein</keyword>
<dbReference type="SUPFAM" id="SSF51126">
    <property type="entry name" value="Pectin lyase-like"/>
    <property type="match status" value="1"/>
</dbReference>
<evidence type="ECO:0000256" key="1">
    <source>
        <dbReference type="ARBA" id="ARBA00023157"/>
    </source>
</evidence>
<dbReference type="PANTHER" id="PTHR31683">
    <property type="entry name" value="PECTATE LYASE 18-RELATED"/>
    <property type="match status" value="1"/>
</dbReference>
<organism evidence="8 9">
    <name type="scientific">Peronospora matthiolae</name>
    <dbReference type="NCBI Taxonomy" id="2874970"/>
    <lineage>
        <taxon>Eukaryota</taxon>
        <taxon>Sar</taxon>
        <taxon>Stramenopiles</taxon>
        <taxon>Oomycota</taxon>
        <taxon>Peronosporomycetes</taxon>
        <taxon>Peronosporales</taxon>
        <taxon>Peronosporaceae</taxon>
        <taxon>Peronospora</taxon>
    </lineage>
</organism>
<dbReference type="PANTHER" id="PTHR31683:SF67">
    <property type="entry name" value="PECTIN LYASE F-RELATED"/>
    <property type="match status" value="1"/>
</dbReference>
<evidence type="ECO:0000256" key="3">
    <source>
        <dbReference type="ARBA" id="ARBA00023239"/>
    </source>
</evidence>
<dbReference type="InterPro" id="IPR011050">
    <property type="entry name" value="Pectin_lyase_fold/virulence"/>
</dbReference>